<dbReference type="InterPro" id="IPR050740">
    <property type="entry name" value="Aldehyde_DH_Superfamily"/>
</dbReference>
<dbReference type="InterPro" id="IPR016160">
    <property type="entry name" value="Ald_DH_CS_CYS"/>
</dbReference>
<comment type="similarity">
    <text evidence="1 4">Belongs to the aldehyde dehydrogenase family.</text>
</comment>
<evidence type="ECO:0000256" key="3">
    <source>
        <dbReference type="PROSITE-ProRule" id="PRU10007"/>
    </source>
</evidence>
<protein>
    <submittedName>
        <fullName evidence="6">Succinate-semialdehyde dehydrogenase (NADP(+))</fullName>
        <ecNumber evidence="6">1.2.1.16</ecNumber>
    </submittedName>
</protein>
<evidence type="ECO:0000313" key="6">
    <source>
        <dbReference type="EMBL" id="PMP81917.1"/>
    </source>
</evidence>
<dbReference type="InterPro" id="IPR016163">
    <property type="entry name" value="Ald_DH_C"/>
</dbReference>
<reference evidence="6 7" key="1">
    <citation type="submission" date="2018-01" db="EMBL/GenBank/DDBJ databases">
        <title>Metagenomic assembled genomes from two thermal pools in the Uzon Caldera, Kamchatka, Russia.</title>
        <authorList>
            <person name="Wilkins L."/>
            <person name="Ettinger C."/>
        </authorList>
    </citation>
    <scope>NUCLEOTIDE SEQUENCE [LARGE SCALE GENOMIC DNA]</scope>
    <source>
        <strain evidence="6">ZAV-02</strain>
    </source>
</reference>
<accession>A0A2J6X5M9</accession>
<dbReference type="EMBL" id="PNIQ01000498">
    <property type="protein sequence ID" value="PMP81917.1"/>
    <property type="molecule type" value="Genomic_DNA"/>
</dbReference>
<dbReference type="FunFam" id="3.40.605.10:FF:000026">
    <property type="entry name" value="Aldehyde dehydrogenase, putative"/>
    <property type="match status" value="1"/>
</dbReference>
<organism evidence="6 7">
    <name type="scientific">Chloroflexus aggregans</name>
    <dbReference type="NCBI Taxonomy" id="152260"/>
    <lineage>
        <taxon>Bacteria</taxon>
        <taxon>Bacillati</taxon>
        <taxon>Chloroflexota</taxon>
        <taxon>Chloroflexia</taxon>
        <taxon>Chloroflexales</taxon>
        <taxon>Chloroflexineae</taxon>
        <taxon>Chloroflexaceae</taxon>
        <taxon>Chloroflexus</taxon>
    </lineage>
</organism>
<feature type="domain" description="Aldehyde dehydrogenase" evidence="5">
    <location>
        <begin position="1"/>
        <end position="306"/>
    </location>
</feature>
<evidence type="ECO:0000256" key="1">
    <source>
        <dbReference type="ARBA" id="ARBA00009986"/>
    </source>
</evidence>
<dbReference type="Gene3D" id="3.40.309.10">
    <property type="entry name" value="Aldehyde Dehydrogenase, Chain A, domain 2"/>
    <property type="match status" value="1"/>
</dbReference>
<evidence type="ECO:0000313" key="7">
    <source>
        <dbReference type="Proteomes" id="UP000243376"/>
    </source>
</evidence>
<dbReference type="GO" id="GO:0009450">
    <property type="term" value="P:gamma-aminobutyric acid catabolic process"/>
    <property type="evidence" value="ECO:0007669"/>
    <property type="project" value="TreeGrafter"/>
</dbReference>
<dbReference type="PROSITE" id="PS00070">
    <property type="entry name" value="ALDEHYDE_DEHYDR_CYS"/>
    <property type="match status" value="1"/>
</dbReference>
<evidence type="ECO:0000256" key="4">
    <source>
        <dbReference type="RuleBase" id="RU003345"/>
    </source>
</evidence>
<dbReference type="AlphaFoldDB" id="A0A2J6X5M9"/>
<comment type="caution">
    <text evidence="6">The sequence shown here is derived from an EMBL/GenBank/DDBJ whole genome shotgun (WGS) entry which is preliminary data.</text>
</comment>
<dbReference type="InterPro" id="IPR016162">
    <property type="entry name" value="Ald_DH_N"/>
</dbReference>
<dbReference type="Proteomes" id="UP000243376">
    <property type="component" value="Unassembled WGS sequence"/>
</dbReference>
<dbReference type="FunFam" id="3.40.309.10:FF:000004">
    <property type="entry name" value="Succinate-semialdehyde dehydrogenase I"/>
    <property type="match status" value="1"/>
</dbReference>
<dbReference type="InterPro" id="IPR015590">
    <property type="entry name" value="Aldehyde_DH_dom"/>
</dbReference>
<dbReference type="Pfam" id="PF00171">
    <property type="entry name" value="Aldedh"/>
    <property type="match status" value="1"/>
</dbReference>
<dbReference type="PANTHER" id="PTHR43353:SF5">
    <property type="entry name" value="SUCCINATE-SEMIALDEHYDE DEHYDROGENASE, MITOCHONDRIAL"/>
    <property type="match status" value="1"/>
</dbReference>
<dbReference type="PROSITE" id="PS00687">
    <property type="entry name" value="ALDEHYDE_DEHYDR_GLU"/>
    <property type="match status" value="1"/>
</dbReference>
<gene>
    <name evidence="6" type="primary">gabD</name>
    <name evidence="6" type="ORF">C0184_07580</name>
</gene>
<evidence type="ECO:0000259" key="5">
    <source>
        <dbReference type="Pfam" id="PF00171"/>
    </source>
</evidence>
<dbReference type="EC" id="1.2.1.16" evidence="6"/>
<keyword evidence="2 4" id="KW-0560">Oxidoreductase</keyword>
<evidence type="ECO:0000256" key="2">
    <source>
        <dbReference type="ARBA" id="ARBA00023002"/>
    </source>
</evidence>
<dbReference type="InterPro" id="IPR016161">
    <property type="entry name" value="Ald_DH/histidinol_DH"/>
</dbReference>
<dbReference type="InterPro" id="IPR029510">
    <property type="entry name" value="Ald_DH_CS_GLU"/>
</dbReference>
<dbReference type="GO" id="GO:0004777">
    <property type="term" value="F:succinate-semialdehyde dehydrogenase (NAD+) activity"/>
    <property type="evidence" value="ECO:0007669"/>
    <property type="project" value="TreeGrafter"/>
</dbReference>
<name>A0A2J6X5M9_9CHLR</name>
<feature type="non-terminal residue" evidence="6">
    <location>
        <position position="1"/>
    </location>
</feature>
<feature type="active site" evidence="3">
    <location>
        <position position="83"/>
    </location>
</feature>
<proteinExistence type="inferred from homology"/>
<dbReference type="PANTHER" id="PTHR43353">
    <property type="entry name" value="SUCCINATE-SEMIALDEHYDE DEHYDROGENASE, MITOCHONDRIAL"/>
    <property type="match status" value="1"/>
</dbReference>
<dbReference type="Gene3D" id="3.40.605.10">
    <property type="entry name" value="Aldehyde Dehydrogenase, Chain A, domain 1"/>
    <property type="match status" value="1"/>
</dbReference>
<sequence length="310" mass="33018">GCTVIAKPAEQTPLSALALGQLFMEAGTPPGVVNIVTCRDPRPFADTIFADTRVRKISFTGSTEVGKELMRRSADTLKRVSLELGGNAPFIVFADADLDAAVRGAIASKFRNAGQTCVCANRIFVQRPIYAAFAERFAAEVARLTVGDGLQPGVHIGPLIDEQARQKVERHIHDALTAGARVVVGGGPAPLGGNFWLPTVLLDANTDMLVAREETFGPVAPLIPFDDEDEVIRKANDTLYGLAAYAFTRDVGRVWRLAEGLEYGIIGINDPIPSTAQAPFGGVKQSGIGREGGPTGIDEYLDIKYVSIGI</sequence>
<dbReference type="SUPFAM" id="SSF53720">
    <property type="entry name" value="ALDH-like"/>
    <property type="match status" value="1"/>
</dbReference>